<dbReference type="Gene3D" id="1.20.1510.10">
    <property type="entry name" value="Cation efflux protein transmembrane domain"/>
    <property type="match status" value="1"/>
</dbReference>
<dbReference type="Proteomes" id="UP001189663">
    <property type="component" value="Unassembled WGS sequence"/>
</dbReference>
<evidence type="ECO:0000256" key="2">
    <source>
        <dbReference type="ARBA" id="ARBA00008114"/>
    </source>
</evidence>
<keyword evidence="3" id="KW-0813">Transport</keyword>
<keyword evidence="11" id="KW-1185">Reference proteome</keyword>
<keyword evidence="4 7" id="KW-0812">Transmembrane</keyword>
<dbReference type="InterPro" id="IPR036837">
    <property type="entry name" value="Cation_efflux_CTD_sf"/>
</dbReference>
<keyword evidence="5 7" id="KW-1133">Transmembrane helix</keyword>
<comment type="subcellular location">
    <subcellularLocation>
        <location evidence="1">Membrane</location>
        <topology evidence="1">Multi-pass membrane protein</topology>
    </subcellularLocation>
</comment>
<feature type="transmembrane region" description="Helical" evidence="7">
    <location>
        <begin position="90"/>
        <end position="111"/>
    </location>
</feature>
<evidence type="ECO:0000259" key="9">
    <source>
        <dbReference type="Pfam" id="PF16916"/>
    </source>
</evidence>
<name>A0ABC8QJ38_9RALS</name>
<dbReference type="EMBL" id="CATZAT010000020">
    <property type="protein sequence ID" value="CAJ0806870.1"/>
    <property type="molecule type" value="Genomic_DNA"/>
</dbReference>
<dbReference type="Gene3D" id="3.30.70.1350">
    <property type="entry name" value="Cation efflux protein, cytoplasmic domain"/>
    <property type="match status" value="1"/>
</dbReference>
<keyword evidence="6 7" id="KW-0472">Membrane</keyword>
<evidence type="ECO:0000256" key="5">
    <source>
        <dbReference type="ARBA" id="ARBA00022989"/>
    </source>
</evidence>
<dbReference type="InterPro" id="IPR027469">
    <property type="entry name" value="Cation_efflux_TMD_sf"/>
</dbReference>
<comment type="caution">
    <text evidence="10">The sequence shown here is derived from an EMBL/GenBank/DDBJ whole genome shotgun (WGS) entry which is preliminary data.</text>
</comment>
<dbReference type="InterPro" id="IPR050291">
    <property type="entry name" value="CDF_Transporter"/>
</dbReference>
<dbReference type="InterPro" id="IPR058533">
    <property type="entry name" value="Cation_efflux_TM"/>
</dbReference>
<protein>
    <submittedName>
        <fullName evidence="10">Ferrous-iron efflux pump FieF</fullName>
    </submittedName>
</protein>
<dbReference type="InterPro" id="IPR027470">
    <property type="entry name" value="Cation_efflux_CTD"/>
</dbReference>
<dbReference type="RefSeq" id="WP_316684869.1">
    <property type="nucleotide sequence ID" value="NZ_CATZAT010000020.1"/>
</dbReference>
<dbReference type="NCBIfam" id="TIGR01297">
    <property type="entry name" value="CDF"/>
    <property type="match status" value="1"/>
</dbReference>
<feature type="transmembrane region" description="Helical" evidence="7">
    <location>
        <begin position="167"/>
        <end position="184"/>
    </location>
</feature>
<dbReference type="SUPFAM" id="SSF161111">
    <property type="entry name" value="Cation efflux protein transmembrane domain-like"/>
    <property type="match status" value="1"/>
</dbReference>
<accession>A0ABC8QJ38</accession>
<evidence type="ECO:0000313" key="11">
    <source>
        <dbReference type="Proteomes" id="UP001189663"/>
    </source>
</evidence>
<feature type="domain" description="Cation efflux protein cytoplasmic" evidence="9">
    <location>
        <begin position="220"/>
        <end position="299"/>
    </location>
</feature>
<dbReference type="PANTHER" id="PTHR43840">
    <property type="entry name" value="MITOCHONDRIAL METAL TRANSPORTER 1-RELATED"/>
    <property type="match status" value="1"/>
</dbReference>
<dbReference type="GO" id="GO:0016020">
    <property type="term" value="C:membrane"/>
    <property type="evidence" value="ECO:0007669"/>
    <property type="project" value="UniProtKB-SubCell"/>
</dbReference>
<comment type="similarity">
    <text evidence="2">Belongs to the cation diffusion facilitator (CDF) transporter (TC 2.A.4) family.</text>
</comment>
<organism evidence="10 11">
    <name type="scientific">Ralstonia holmesii</name>
    <dbReference type="NCBI Taxonomy" id="3058602"/>
    <lineage>
        <taxon>Bacteria</taxon>
        <taxon>Pseudomonadati</taxon>
        <taxon>Pseudomonadota</taxon>
        <taxon>Betaproteobacteria</taxon>
        <taxon>Burkholderiales</taxon>
        <taxon>Burkholderiaceae</taxon>
        <taxon>Ralstonia</taxon>
    </lineage>
</organism>
<dbReference type="Pfam" id="PF01545">
    <property type="entry name" value="Cation_efflux"/>
    <property type="match status" value="1"/>
</dbReference>
<feature type="transmembrane region" description="Helical" evidence="7">
    <location>
        <begin position="123"/>
        <end position="146"/>
    </location>
</feature>
<evidence type="ECO:0000256" key="6">
    <source>
        <dbReference type="ARBA" id="ARBA00023136"/>
    </source>
</evidence>
<evidence type="ECO:0000259" key="8">
    <source>
        <dbReference type="Pfam" id="PF01545"/>
    </source>
</evidence>
<dbReference type="Pfam" id="PF16916">
    <property type="entry name" value="ZT_dimer"/>
    <property type="match status" value="1"/>
</dbReference>
<evidence type="ECO:0000256" key="7">
    <source>
        <dbReference type="SAM" id="Phobius"/>
    </source>
</evidence>
<dbReference type="InterPro" id="IPR002524">
    <property type="entry name" value="Cation_efflux"/>
</dbReference>
<dbReference type="FunFam" id="1.20.1510.10:FF:000006">
    <property type="entry name" value="Divalent cation efflux transporter"/>
    <property type="match status" value="1"/>
</dbReference>
<evidence type="ECO:0000256" key="4">
    <source>
        <dbReference type="ARBA" id="ARBA00022692"/>
    </source>
</evidence>
<evidence type="ECO:0000313" key="10">
    <source>
        <dbReference type="EMBL" id="CAJ0806870.1"/>
    </source>
</evidence>
<dbReference type="SUPFAM" id="SSF160240">
    <property type="entry name" value="Cation efflux protein cytoplasmic domain-like"/>
    <property type="match status" value="1"/>
</dbReference>
<gene>
    <name evidence="10" type="primary">fieF</name>
    <name evidence="10" type="ORF">LMG18096_04868</name>
</gene>
<dbReference type="AlphaFoldDB" id="A0ABC8QJ38"/>
<evidence type="ECO:0000256" key="3">
    <source>
        <dbReference type="ARBA" id="ARBA00022448"/>
    </source>
</evidence>
<proteinExistence type="inferred from homology"/>
<dbReference type="PANTHER" id="PTHR43840:SF15">
    <property type="entry name" value="MITOCHONDRIAL METAL TRANSPORTER 1-RELATED"/>
    <property type="match status" value="1"/>
</dbReference>
<sequence>MTPTSSTAPSAAARKQSAERSTLVSAGVNCLLSAGQIAAGLWSHSQGLVADGLHTLSDLIADGIVFIANRNSHKGPDEDHQYGHARYENAASLGLGLLLMGAGAGMIWAAVESLRSPQGPTPVHGLALVVALIALAAKEGLFRYMLAVAKRINSRMLIANAWHARSDAVSSLVAAIGVAGNLMGYHWLDPVAACIVGLMIGRVGVRFGWEALNDLMDRALPPAQVEAIRVSLEATPGVINVHDLRTRVTGDQALVDAHIEVDPRVSVSEGHAIAVRARTNVLTAHTAMAVLDVQIHVDPREHIATDPVPLPDRDALHAVLAQLLPPGTPLDARHCVLHYVDGAVEVDLVLPPALAPEIARIADAIHTRWDGIVRLRVLVTDVTDA</sequence>
<reference evidence="10 11" key="1">
    <citation type="submission" date="2023-07" db="EMBL/GenBank/DDBJ databases">
        <authorList>
            <person name="Peeters C."/>
        </authorList>
    </citation>
    <scope>NUCLEOTIDE SEQUENCE [LARGE SCALE GENOMIC DNA]</scope>
    <source>
        <strain evidence="10 11">LMG 18096</strain>
    </source>
</reference>
<evidence type="ECO:0000256" key="1">
    <source>
        <dbReference type="ARBA" id="ARBA00004141"/>
    </source>
</evidence>
<feature type="domain" description="Cation efflux protein transmembrane" evidence="8">
    <location>
        <begin position="23"/>
        <end position="216"/>
    </location>
</feature>